<evidence type="ECO:0000256" key="2">
    <source>
        <dbReference type="ARBA" id="ARBA00022670"/>
    </source>
</evidence>
<evidence type="ECO:0000313" key="8">
    <source>
        <dbReference type="Proteomes" id="UP000011758"/>
    </source>
</evidence>
<sequence>MTAIILSVAQITSSPLYGKDNSEKKDYVVVTKENSLSAIKKIPAAYRAGTKKLEGRILKARLTEFQAFELRKNRNIIAVEPDIMLKGSMESAENAPIEDKGKDAFWNSKMINAYCKDGKPSKRIKVALLDSGIDYFMQDDLHVKARKDFIREPHNIIMEDGAGHGTSIASVLIGNNKNVRGINRNIDLYSARILDGKLEAPLSRIIEAISWAEEQKVDIISISFGTQTQSKVLEEVINRVYHKGILIIAASGNAGLDKPDYPSGYKNVLSVGSVSSKAKRSSFSNKSDVLAPGQGIRANGAMGKTMITNGTSMAVPHVVGIASLLWEKNKKKTNTDIRNAIERSIHRGIIDYSYALKVLNKTNTSKQEKNNSIINTYDNSADETIYKGTWNTSEHNSFINNYLDKGSYYAKIMRKASFDADHLGYVEGMNDHPEFHGYFQDINNGKEDVNILSCYRMLIKIANEYGKGKDYRSISSSAGAGASSRSRERIKNMFKLCLDAITSHYEYNSEKKAYVFGIAFHTATDYLSHSTYARFENSWWGRLTHTKAKYFTPRGNDGNCDDPTNYSNRAKLADRIGRNIVWRFLGKRGDVAVAHDFHWAGGGYYKEDEAKNDFRIANITYYYYIQVKELNSTRDEAVKKHYEQINITVNKGKVVRE</sequence>
<organism evidence="7 8">
    <name type="scientific">Eggerthia catenaformis OT 569 = DSM 20559</name>
    <dbReference type="NCBI Taxonomy" id="999415"/>
    <lineage>
        <taxon>Bacteria</taxon>
        <taxon>Bacillati</taxon>
        <taxon>Bacillota</taxon>
        <taxon>Erysipelotrichia</taxon>
        <taxon>Erysipelotrichales</taxon>
        <taxon>Coprobacillaceae</taxon>
        <taxon>Eggerthia</taxon>
    </lineage>
</organism>
<dbReference type="PRINTS" id="PR00723">
    <property type="entry name" value="SUBTILISIN"/>
</dbReference>
<evidence type="ECO:0000256" key="4">
    <source>
        <dbReference type="ARBA" id="ARBA00022825"/>
    </source>
</evidence>
<feature type="active site" description="Charge relay system" evidence="5">
    <location>
        <position position="130"/>
    </location>
</feature>
<dbReference type="InterPro" id="IPR015500">
    <property type="entry name" value="Peptidase_S8_subtilisin-rel"/>
</dbReference>
<dbReference type="InterPro" id="IPR000209">
    <property type="entry name" value="Peptidase_S8/S53_dom"/>
</dbReference>
<dbReference type="RefSeq" id="WP_004801162.1">
    <property type="nucleotide sequence ID" value="NZ_KB446646.1"/>
</dbReference>
<feature type="domain" description="Peptidase S8/S53" evidence="6">
    <location>
        <begin position="122"/>
        <end position="351"/>
    </location>
</feature>
<dbReference type="GO" id="GO:0004252">
    <property type="term" value="F:serine-type endopeptidase activity"/>
    <property type="evidence" value="ECO:0007669"/>
    <property type="project" value="UniProtKB-UniRule"/>
</dbReference>
<feature type="active site" description="Charge relay system" evidence="5">
    <location>
        <position position="164"/>
    </location>
</feature>
<dbReference type="AlphaFoldDB" id="M2Q3W3"/>
<dbReference type="PANTHER" id="PTHR43806:SF11">
    <property type="entry name" value="CEREVISIN-RELATED"/>
    <property type="match status" value="1"/>
</dbReference>
<dbReference type="Gene3D" id="3.40.50.200">
    <property type="entry name" value="Peptidase S8/S53 domain"/>
    <property type="match status" value="1"/>
</dbReference>
<name>M2Q3W3_9FIRM</name>
<feature type="active site" description="Charge relay system" evidence="5">
    <location>
        <position position="312"/>
    </location>
</feature>
<proteinExistence type="inferred from homology"/>
<dbReference type="Pfam" id="PF00082">
    <property type="entry name" value="Peptidase_S8"/>
    <property type="match status" value="1"/>
</dbReference>
<dbReference type="EMBL" id="AGEJ01000002">
    <property type="protein sequence ID" value="EMD17560.1"/>
    <property type="molecule type" value="Genomic_DNA"/>
</dbReference>
<dbReference type="eggNOG" id="COG1404">
    <property type="taxonomic scope" value="Bacteria"/>
</dbReference>
<dbReference type="STRING" id="999415.HMPREF9943_00151"/>
<keyword evidence="8" id="KW-1185">Reference proteome</keyword>
<accession>M2Q3W3</accession>
<dbReference type="InterPro" id="IPR050131">
    <property type="entry name" value="Peptidase_S8_subtilisin-like"/>
</dbReference>
<comment type="similarity">
    <text evidence="1 5">Belongs to the peptidase S8 family.</text>
</comment>
<evidence type="ECO:0000256" key="3">
    <source>
        <dbReference type="ARBA" id="ARBA00022801"/>
    </source>
</evidence>
<keyword evidence="4 5" id="KW-0720">Serine protease</keyword>
<dbReference type="BioCyc" id="ECAT999415-HMP:GTTI-160-MONOMER"/>
<gene>
    <name evidence="7" type="ORF">HMPREF9943_00151</name>
</gene>
<dbReference type="PATRIC" id="fig|999415.3.peg.151"/>
<evidence type="ECO:0000256" key="1">
    <source>
        <dbReference type="ARBA" id="ARBA00011073"/>
    </source>
</evidence>
<dbReference type="Proteomes" id="UP000011758">
    <property type="component" value="Unassembled WGS sequence"/>
</dbReference>
<dbReference type="PANTHER" id="PTHR43806">
    <property type="entry name" value="PEPTIDASE S8"/>
    <property type="match status" value="1"/>
</dbReference>
<reference evidence="7 8" key="1">
    <citation type="submission" date="2013-02" db="EMBL/GenBank/DDBJ databases">
        <title>The Genome Sequence of Lactobacillus catenaformis F0143.</title>
        <authorList>
            <consortium name="The Broad Institute Genome Sequencing Platform"/>
            <person name="Earl A."/>
            <person name="Ward D."/>
            <person name="Feldgarden M."/>
            <person name="Gevers D."/>
            <person name="Izard J."/>
            <person name="Blanton J.M."/>
            <person name="Mathney J."/>
            <person name="Dewhirst F.E."/>
            <person name="Young S.K."/>
            <person name="Zeng Q."/>
            <person name="Gargeya S."/>
            <person name="Fitzgerald M."/>
            <person name="Haas B."/>
            <person name="Abouelleil A."/>
            <person name="Alvarado L."/>
            <person name="Arachchi H.M."/>
            <person name="Berlin A."/>
            <person name="Chapman S.B."/>
            <person name="Gearin G."/>
            <person name="Goldberg J."/>
            <person name="Griggs A."/>
            <person name="Gujja S."/>
            <person name="Hansen M."/>
            <person name="Heiman D."/>
            <person name="Howarth C."/>
            <person name="Larimer J."/>
            <person name="Lui A."/>
            <person name="MacDonald P.J.P."/>
            <person name="McCowen C."/>
            <person name="Montmayeur A."/>
            <person name="Murphy C."/>
            <person name="Neiman D."/>
            <person name="Pearson M."/>
            <person name="Priest M."/>
            <person name="Roberts A."/>
            <person name="Saif S."/>
            <person name="Shea T."/>
            <person name="Sisk P."/>
            <person name="Stolte C."/>
            <person name="Sykes S."/>
            <person name="Wortman J."/>
            <person name="Nusbaum C."/>
            <person name="Birren B."/>
        </authorList>
    </citation>
    <scope>NUCLEOTIDE SEQUENCE [LARGE SCALE GENOMIC DNA]</scope>
    <source>
        <strain evidence="7 8">OT 569</strain>
    </source>
</reference>
<keyword evidence="3 5" id="KW-0378">Hydrolase</keyword>
<dbReference type="InterPro" id="IPR036852">
    <property type="entry name" value="Peptidase_S8/S53_dom_sf"/>
</dbReference>
<dbReference type="PROSITE" id="PS00138">
    <property type="entry name" value="SUBTILASE_SER"/>
    <property type="match status" value="1"/>
</dbReference>
<dbReference type="PROSITE" id="PS51892">
    <property type="entry name" value="SUBTILASE"/>
    <property type="match status" value="1"/>
</dbReference>
<dbReference type="GO" id="GO:0006508">
    <property type="term" value="P:proteolysis"/>
    <property type="evidence" value="ECO:0007669"/>
    <property type="project" value="UniProtKB-KW"/>
</dbReference>
<protein>
    <recommendedName>
        <fullName evidence="6">Peptidase S8/S53 domain-containing protein</fullName>
    </recommendedName>
</protein>
<comment type="caution">
    <text evidence="7">The sequence shown here is derived from an EMBL/GenBank/DDBJ whole genome shotgun (WGS) entry which is preliminary data.</text>
</comment>
<dbReference type="SUPFAM" id="SSF52743">
    <property type="entry name" value="Subtilisin-like"/>
    <property type="match status" value="1"/>
</dbReference>
<dbReference type="OrthoDB" id="9798386at2"/>
<dbReference type="InterPro" id="IPR023828">
    <property type="entry name" value="Peptidase_S8_Ser-AS"/>
</dbReference>
<evidence type="ECO:0000259" key="6">
    <source>
        <dbReference type="Pfam" id="PF00082"/>
    </source>
</evidence>
<evidence type="ECO:0000313" key="7">
    <source>
        <dbReference type="EMBL" id="EMD17560.1"/>
    </source>
</evidence>
<keyword evidence="2 5" id="KW-0645">Protease</keyword>
<evidence type="ECO:0000256" key="5">
    <source>
        <dbReference type="PROSITE-ProRule" id="PRU01240"/>
    </source>
</evidence>